<keyword evidence="2" id="KW-1185">Reference proteome</keyword>
<sequence>MKPLRWNAEKNETLRSERGISFESIVVAIEAGGLLDILAHPNPAKYPKQRVLVVACDNYAYLVPFVEEVDYFFLKTVIPSRKATRDYLNQGEADAEN</sequence>
<protein>
    <submittedName>
        <fullName evidence="1">Toxin</fullName>
    </submittedName>
</protein>
<dbReference type="RefSeq" id="WP_136385486.1">
    <property type="nucleotide sequence ID" value="NZ_SSOD01000010.1"/>
</dbReference>
<comment type="caution">
    <text evidence="1">The sequence shown here is derived from an EMBL/GenBank/DDBJ whole genome shotgun (WGS) entry which is preliminary data.</text>
</comment>
<organism evidence="1 2">
    <name type="scientific">Pseudothauera rhizosphaerae</name>
    <dbReference type="NCBI Taxonomy" id="2565932"/>
    <lineage>
        <taxon>Bacteria</taxon>
        <taxon>Pseudomonadati</taxon>
        <taxon>Pseudomonadota</taxon>
        <taxon>Betaproteobacteria</taxon>
        <taxon>Rhodocyclales</taxon>
        <taxon>Zoogloeaceae</taxon>
        <taxon>Pseudothauera</taxon>
    </lineage>
</organism>
<accession>A0A4S4ALR8</accession>
<gene>
    <name evidence="1" type="ORF">E6O51_13300</name>
</gene>
<proteinExistence type="predicted"/>
<dbReference type="OrthoDB" id="9814045at2"/>
<name>A0A4S4ALR8_9RHOO</name>
<dbReference type="AlphaFoldDB" id="A0A4S4ALR8"/>
<evidence type="ECO:0000313" key="2">
    <source>
        <dbReference type="Proteomes" id="UP000307956"/>
    </source>
</evidence>
<reference evidence="1 2" key="1">
    <citation type="submission" date="2019-04" db="EMBL/GenBank/DDBJ databases">
        <title>Azoarcus rhizosphaerae sp. nov. isolated from rhizosphere of Ficus religiosa.</title>
        <authorList>
            <person name="Lin S.-Y."/>
            <person name="Hameed A."/>
            <person name="Hsu Y.-H."/>
            <person name="Young C.-C."/>
        </authorList>
    </citation>
    <scope>NUCLEOTIDE SEQUENCE [LARGE SCALE GENOMIC DNA]</scope>
    <source>
        <strain evidence="1 2">CC-YHH848</strain>
    </source>
</reference>
<dbReference type="EMBL" id="SSOD01000010">
    <property type="protein sequence ID" value="THF60452.1"/>
    <property type="molecule type" value="Genomic_DNA"/>
</dbReference>
<evidence type="ECO:0000313" key="1">
    <source>
        <dbReference type="EMBL" id="THF60452.1"/>
    </source>
</evidence>
<dbReference type="Proteomes" id="UP000307956">
    <property type="component" value="Unassembled WGS sequence"/>
</dbReference>